<dbReference type="EMBL" id="LDJK01000008">
    <property type="protein sequence ID" value="KRG76465.1"/>
    <property type="molecule type" value="Genomic_DNA"/>
</dbReference>
<accession>A0A0R0DES2</accession>
<evidence type="ECO:0000259" key="4">
    <source>
        <dbReference type="PROSITE" id="PS50902"/>
    </source>
</evidence>
<reference evidence="5 6" key="1">
    <citation type="submission" date="2015-05" db="EMBL/GenBank/DDBJ databases">
        <title>Genome sequencing and analysis of members of genus Stenotrophomonas.</title>
        <authorList>
            <person name="Patil P.P."/>
            <person name="Midha S."/>
            <person name="Patil P.B."/>
        </authorList>
    </citation>
    <scope>NUCLEOTIDE SEQUENCE [LARGE SCALE GENOMIC DNA]</scope>
    <source>
        <strain evidence="5 6">DSM 21508</strain>
    </source>
</reference>
<dbReference type="InterPro" id="IPR006311">
    <property type="entry name" value="TAT_signal"/>
</dbReference>
<protein>
    <submittedName>
        <fullName evidence="5">Flavodoxin</fullName>
    </submittedName>
</protein>
<dbReference type="InterPro" id="IPR008254">
    <property type="entry name" value="Flavodoxin/NO_synth"/>
</dbReference>
<name>A0A0R0DES2_9GAMM</name>
<dbReference type="Pfam" id="PF12682">
    <property type="entry name" value="Flavodoxin_4"/>
    <property type="match status" value="1"/>
</dbReference>
<proteinExistence type="predicted"/>
<evidence type="ECO:0000256" key="2">
    <source>
        <dbReference type="ARBA" id="ARBA00022643"/>
    </source>
</evidence>
<feature type="domain" description="Flavodoxin-like" evidence="4">
    <location>
        <begin position="45"/>
        <end position="198"/>
    </location>
</feature>
<dbReference type="AlphaFoldDB" id="A0A0R0DES2"/>
<evidence type="ECO:0000313" key="6">
    <source>
        <dbReference type="Proteomes" id="UP000051386"/>
    </source>
</evidence>
<dbReference type="InterPro" id="IPR029039">
    <property type="entry name" value="Flavoprotein-like_sf"/>
</dbReference>
<keyword evidence="1" id="KW-0285">Flavoprotein</keyword>
<dbReference type="PROSITE" id="PS50902">
    <property type="entry name" value="FLAVODOXIN_LIKE"/>
    <property type="match status" value="1"/>
</dbReference>
<keyword evidence="6" id="KW-1185">Reference proteome</keyword>
<organism evidence="5 6">
    <name type="scientific">Stenotrophomonas chelatiphaga</name>
    <dbReference type="NCBI Taxonomy" id="517011"/>
    <lineage>
        <taxon>Bacteria</taxon>
        <taxon>Pseudomonadati</taxon>
        <taxon>Pseudomonadota</taxon>
        <taxon>Gammaproteobacteria</taxon>
        <taxon>Lysobacterales</taxon>
        <taxon>Lysobacteraceae</taxon>
        <taxon>Stenotrophomonas</taxon>
    </lineage>
</organism>
<dbReference type="PROSITE" id="PS51318">
    <property type="entry name" value="TAT"/>
    <property type="match status" value="1"/>
</dbReference>
<gene>
    <name evidence="5" type="ORF">ABB28_03230</name>
</gene>
<dbReference type="Proteomes" id="UP000051386">
    <property type="component" value="Unassembled WGS sequence"/>
</dbReference>
<evidence type="ECO:0000256" key="1">
    <source>
        <dbReference type="ARBA" id="ARBA00022630"/>
    </source>
</evidence>
<sequence>MTTSSHNAGRRTVIAAMAALPLGCTAATSDSPGAAATLPRSGARTLVAYFSRSGNTRVIAGLIHRSQPSDLFEIQPAAAYPDDYLETVAQARRERDEGEEPALQALIPGIADYDTVYLGFPIWGETAPPIIRSLLSRHDLRGKTLIPFITHGGFGVGSSLRVLGEHAPGARIQDPFTMEADQERRTMETVNRWLQKSA</sequence>
<dbReference type="PATRIC" id="fig|517011.3.peg.3173"/>
<evidence type="ECO:0000313" key="5">
    <source>
        <dbReference type="EMBL" id="KRG76465.1"/>
    </source>
</evidence>
<dbReference type="PANTHER" id="PTHR39201:SF1">
    <property type="entry name" value="FLAVODOXIN-LIKE DOMAIN-CONTAINING PROTEIN"/>
    <property type="match status" value="1"/>
</dbReference>
<dbReference type="Gene3D" id="3.40.50.360">
    <property type="match status" value="1"/>
</dbReference>
<feature type="signal peptide" evidence="3">
    <location>
        <begin position="1"/>
        <end position="26"/>
    </location>
</feature>
<dbReference type="SUPFAM" id="SSF52218">
    <property type="entry name" value="Flavoproteins"/>
    <property type="match status" value="1"/>
</dbReference>
<feature type="chain" id="PRO_5006395577" evidence="3">
    <location>
        <begin position="27"/>
        <end position="198"/>
    </location>
</feature>
<dbReference type="GO" id="GO:0010181">
    <property type="term" value="F:FMN binding"/>
    <property type="evidence" value="ECO:0007669"/>
    <property type="project" value="InterPro"/>
</dbReference>
<keyword evidence="3" id="KW-0732">Signal</keyword>
<comment type="caution">
    <text evidence="5">The sequence shown here is derived from an EMBL/GenBank/DDBJ whole genome shotgun (WGS) entry which is preliminary data.</text>
</comment>
<dbReference type="PANTHER" id="PTHR39201">
    <property type="entry name" value="EXPORTED PROTEIN-RELATED"/>
    <property type="match status" value="1"/>
</dbReference>
<evidence type="ECO:0000256" key="3">
    <source>
        <dbReference type="SAM" id="SignalP"/>
    </source>
</evidence>
<keyword evidence="2" id="KW-0288">FMN</keyword>